<protein>
    <submittedName>
        <fullName evidence="1">Uncharacterized protein</fullName>
    </submittedName>
</protein>
<accession>A0A7W4YEA1</accession>
<organism evidence="1 2">
    <name type="scientific">Pseudoclavibacter helvolus</name>
    <dbReference type="NCBI Taxonomy" id="255205"/>
    <lineage>
        <taxon>Bacteria</taxon>
        <taxon>Bacillati</taxon>
        <taxon>Actinomycetota</taxon>
        <taxon>Actinomycetes</taxon>
        <taxon>Micrococcales</taxon>
        <taxon>Microbacteriaceae</taxon>
        <taxon>Pseudoclavibacter</taxon>
    </lineage>
</organism>
<name>A0A7W4YEA1_9MICO</name>
<sequence>MAEGDEVMRSMVAHKVLSSPESLADRVLFPSILSGYESGFRAGWREGREAGPGDVASALAAIRGEPFSWTVRLDDPPAVVPLPVRSLVVAQVAERRELVPVRVLWSPSPAAVLDAMRRSHRG</sequence>
<dbReference type="EMBL" id="JACHWJ010000001">
    <property type="protein sequence ID" value="MBB2956987.1"/>
    <property type="molecule type" value="Genomic_DNA"/>
</dbReference>
<dbReference type="Proteomes" id="UP000545286">
    <property type="component" value="Unassembled WGS sequence"/>
</dbReference>
<evidence type="ECO:0000313" key="2">
    <source>
        <dbReference type="Proteomes" id="UP000545286"/>
    </source>
</evidence>
<gene>
    <name evidence="1" type="ORF">FHX72_001099</name>
</gene>
<evidence type="ECO:0000313" key="1">
    <source>
        <dbReference type="EMBL" id="MBB2956987.1"/>
    </source>
</evidence>
<dbReference type="RefSeq" id="WP_183623475.1">
    <property type="nucleotide sequence ID" value="NZ_JACHWJ010000001.1"/>
</dbReference>
<keyword evidence="2" id="KW-1185">Reference proteome</keyword>
<proteinExistence type="predicted"/>
<comment type="caution">
    <text evidence="1">The sequence shown here is derived from an EMBL/GenBank/DDBJ whole genome shotgun (WGS) entry which is preliminary data.</text>
</comment>
<dbReference type="AlphaFoldDB" id="A0A7W4YEA1"/>
<reference evidence="1 2" key="1">
    <citation type="submission" date="2020-08" db="EMBL/GenBank/DDBJ databases">
        <title>Sequencing the genomes of 1000 actinobacteria strains.</title>
        <authorList>
            <person name="Klenk H.-P."/>
        </authorList>
    </citation>
    <scope>NUCLEOTIDE SEQUENCE [LARGE SCALE GENOMIC DNA]</scope>
    <source>
        <strain evidence="1 2">DSM 20419</strain>
    </source>
</reference>